<dbReference type="EMBL" id="CP039291">
    <property type="protein sequence ID" value="QCB93899.1"/>
    <property type="molecule type" value="Genomic_DNA"/>
</dbReference>
<evidence type="ECO:0000256" key="1">
    <source>
        <dbReference type="SAM" id="MobiDB-lite"/>
    </source>
</evidence>
<protein>
    <submittedName>
        <fullName evidence="4">Transglutaminase domain-containing protein</fullName>
    </submittedName>
</protein>
<dbReference type="Pfam" id="PF11992">
    <property type="entry name" value="TgpA_N"/>
    <property type="match status" value="1"/>
</dbReference>
<evidence type="ECO:0000313" key="5">
    <source>
        <dbReference type="Proteomes" id="UP000296469"/>
    </source>
</evidence>
<sequence>MNRPQGPEQGLRAVVGSALCVAATWASLLALGGLVVGRRWFVVACVAVLLVGAAAAAARALTRVWWAPTAVGAAVAAVGVALRYGAPPGRPQFLPDPGAFRRAWALAREGVAVVNDSFVPMPDVRPGEMLVVVGAIGVLLLVDLAVLGLRVPAVAGLALLALWVPAIVLGFPAGAAPVFWTGVVYLALLAFGAAPQHAHAGRRRRIATTGAGAGLLATVALVAGPPLMDVPGWASVRLPQLGAAPVGPLELSDQLDLRESLGARSAQEVLRYRVTDPTAGPDEAAEGGADDTGPVPTASASGPAARAVDARLVGPFRAFTLASFDGRTWDRVEPEELREWDRSLLLSSDPEVAGTVPDAAAGTLAEVDVVVGTLGERRLPVSTHPRTVQVPGVWGWDAERDEVVGEDATDADLAYSMLVQVPELTADELRAAPVGRPRDADLYTAVPETEHREDVERVVAEITAEAQTPYAQAMALQGWFRSATNFAYDTRVPPARTSDAVWDFLESRRGYCVQFATAMTVMARMLDIPARVGVGFLPGERAEDGTYVVTGRLAHAWPELYFEGQGWVRFEPTPASQTGAPPAWADPFTGVQAPSTIPEEFAGGRATPGPAAGATAPAAPAPATQDEGVPWQAVALTVALGVLVLGGAATLLVMSRRGRRALATTPEHAWSTLRRELARLDVEWSDATTPRGALHDVQRTLVLRTESTLDGAALTAFERLVAAVEGSRYAPAPPAVDPAELDGWVATVRGRVAELVGDRPPAGAGARSARGRS</sequence>
<dbReference type="InterPro" id="IPR038765">
    <property type="entry name" value="Papain-like_cys_pep_sf"/>
</dbReference>
<organism evidence="4 5">
    <name type="scientific">Cellulomonas shaoxiangyii</name>
    <dbReference type="NCBI Taxonomy" id="2566013"/>
    <lineage>
        <taxon>Bacteria</taxon>
        <taxon>Bacillati</taxon>
        <taxon>Actinomycetota</taxon>
        <taxon>Actinomycetes</taxon>
        <taxon>Micrococcales</taxon>
        <taxon>Cellulomonadaceae</taxon>
        <taxon>Cellulomonas</taxon>
    </lineage>
</organism>
<dbReference type="RefSeq" id="WP_135972479.1">
    <property type="nucleotide sequence ID" value="NZ_CP039291.1"/>
</dbReference>
<feature type="region of interest" description="Disordered" evidence="1">
    <location>
        <begin position="272"/>
        <end position="302"/>
    </location>
</feature>
<dbReference type="Pfam" id="PF01841">
    <property type="entry name" value="Transglut_core"/>
    <property type="match status" value="1"/>
</dbReference>
<dbReference type="OrthoDB" id="9804023at2"/>
<name>A0A4P7SI39_9CELL</name>
<accession>A0A4P7SI39</accession>
<evidence type="ECO:0000259" key="3">
    <source>
        <dbReference type="SMART" id="SM00460"/>
    </source>
</evidence>
<feature type="transmembrane region" description="Helical" evidence="2">
    <location>
        <begin position="129"/>
        <end position="147"/>
    </location>
</feature>
<evidence type="ECO:0000256" key="2">
    <source>
        <dbReference type="SAM" id="Phobius"/>
    </source>
</evidence>
<feature type="transmembrane region" description="Helical" evidence="2">
    <location>
        <begin position="631"/>
        <end position="653"/>
    </location>
</feature>
<feature type="region of interest" description="Disordered" evidence="1">
    <location>
        <begin position="600"/>
        <end position="625"/>
    </location>
</feature>
<keyword evidence="2" id="KW-1133">Transmembrane helix</keyword>
<reference evidence="4 5" key="1">
    <citation type="submission" date="2019-04" db="EMBL/GenBank/DDBJ databases">
        <title>Isolation and identification of Cellulomonas shaoxiangyii sp. Nov. isolated from feces of the Tibetan antelopes (Pantholops hodgsonii) in the Qinghai-Tibet plateau of China.</title>
        <authorList>
            <person name="Tian Z."/>
        </authorList>
    </citation>
    <scope>NUCLEOTIDE SEQUENCE [LARGE SCALE GENOMIC DNA]</scope>
    <source>
        <strain evidence="4 5">Z28</strain>
    </source>
</reference>
<dbReference type="Gene3D" id="3.10.620.30">
    <property type="match status" value="1"/>
</dbReference>
<feature type="transmembrane region" description="Helical" evidence="2">
    <location>
        <begin position="206"/>
        <end position="228"/>
    </location>
</feature>
<feature type="compositionally biased region" description="Low complexity" evidence="1">
    <location>
        <begin position="603"/>
        <end position="624"/>
    </location>
</feature>
<dbReference type="SMART" id="SM00460">
    <property type="entry name" value="TGc"/>
    <property type="match status" value="1"/>
</dbReference>
<dbReference type="PANTHER" id="PTHR42736:SF1">
    <property type="entry name" value="PROTEIN-GLUTAMINE GAMMA-GLUTAMYLTRANSFERASE"/>
    <property type="match status" value="1"/>
</dbReference>
<dbReference type="InterPro" id="IPR052901">
    <property type="entry name" value="Bact_TGase-like"/>
</dbReference>
<dbReference type="Proteomes" id="UP000296469">
    <property type="component" value="Chromosome"/>
</dbReference>
<feature type="transmembrane region" description="Helical" evidence="2">
    <location>
        <begin position="154"/>
        <end position="171"/>
    </location>
</feature>
<feature type="transmembrane region" description="Helical" evidence="2">
    <location>
        <begin position="65"/>
        <end position="86"/>
    </location>
</feature>
<keyword evidence="2" id="KW-0812">Transmembrane</keyword>
<feature type="domain" description="Transglutaminase-like" evidence="3">
    <location>
        <begin position="504"/>
        <end position="574"/>
    </location>
</feature>
<dbReference type="InterPro" id="IPR021878">
    <property type="entry name" value="TgpA_N"/>
</dbReference>
<feature type="transmembrane region" description="Helical" evidence="2">
    <location>
        <begin position="12"/>
        <end position="34"/>
    </location>
</feature>
<dbReference type="AlphaFoldDB" id="A0A4P7SI39"/>
<dbReference type="SUPFAM" id="SSF54001">
    <property type="entry name" value="Cysteine proteinases"/>
    <property type="match status" value="1"/>
</dbReference>
<evidence type="ECO:0000313" key="4">
    <source>
        <dbReference type="EMBL" id="QCB93899.1"/>
    </source>
</evidence>
<feature type="transmembrane region" description="Helical" evidence="2">
    <location>
        <begin position="177"/>
        <end position="194"/>
    </location>
</feature>
<keyword evidence="5" id="KW-1185">Reference proteome</keyword>
<dbReference type="PANTHER" id="PTHR42736">
    <property type="entry name" value="PROTEIN-GLUTAMINE GAMMA-GLUTAMYLTRANSFERASE"/>
    <property type="match status" value="1"/>
</dbReference>
<gene>
    <name evidence="4" type="ORF">E5225_10340</name>
</gene>
<proteinExistence type="predicted"/>
<dbReference type="InterPro" id="IPR002931">
    <property type="entry name" value="Transglutaminase-like"/>
</dbReference>
<feature type="transmembrane region" description="Helical" evidence="2">
    <location>
        <begin position="40"/>
        <end position="58"/>
    </location>
</feature>
<keyword evidence="2" id="KW-0472">Membrane</keyword>
<dbReference type="KEGG" id="celz:E5225_10340"/>